<keyword evidence="3" id="KW-1185">Reference proteome</keyword>
<accession>A0ABW0HZ55</accession>
<dbReference type="RefSeq" id="WP_378136750.1">
    <property type="nucleotide sequence ID" value="NZ_JBHSMI010000029.1"/>
</dbReference>
<sequence length="362" mass="39843">MKVLFVFIVPSGGVDTLNRYRYVALLPSGIYAHFLYFNRGSGASNHPPDMPVFFASDPPTIGVILDYYQFDCIVVTSFYIQLALFRELGYSKPIVFEIQGFGPPEQARASLIDAFPFVDKFANGIVYPETPLIGKLLSELYPSKRRFSFPNPFDAEKFAAMAGSPQTPLPYIPLLWVGRLEDNKNWQDFLLIGAETIKRKPGTRLWMFGDPALAEPGQYDQFRLLASLLGVLHAIHHLHDIPNAHMPAYYSLAAQSGGVLCMTSKSEGAPYAALEALSCGCPIVTTDSGGVRSTVLAGKTGLYYEHGNIEEAADQICRVLGDTPLRARIAKAGAAHVRKEFAMNRYAANFANMMFLVGVPPC</sequence>
<dbReference type="Pfam" id="PF00534">
    <property type="entry name" value="Glycos_transf_1"/>
    <property type="match status" value="1"/>
</dbReference>
<evidence type="ECO:0000313" key="2">
    <source>
        <dbReference type="EMBL" id="MFC5405482.1"/>
    </source>
</evidence>
<dbReference type="Gene3D" id="3.40.50.2000">
    <property type="entry name" value="Glycogen Phosphorylase B"/>
    <property type="match status" value="1"/>
</dbReference>
<dbReference type="EMBL" id="JBHSMI010000029">
    <property type="protein sequence ID" value="MFC5405482.1"/>
    <property type="molecule type" value="Genomic_DNA"/>
</dbReference>
<proteinExistence type="predicted"/>
<reference evidence="3" key="1">
    <citation type="journal article" date="2019" name="Int. J. Syst. Evol. Microbiol.">
        <title>The Global Catalogue of Microorganisms (GCM) 10K type strain sequencing project: providing services to taxonomists for standard genome sequencing and annotation.</title>
        <authorList>
            <consortium name="The Broad Institute Genomics Platform"/>
            <consortium name="The Broad Institute Genome Sequencing Center for Infectious Disease"/>
            <person name="Wu L."/>
            <person name="Ma J."/>
        </authorList>
    </citation>
    <scope>NUCLEOTIDE SEQUENCE [LARGE SCALE GENOMIC DNA]</scope>
    <source>
        <strain evidence="3">CGMCC 1.18575</strain>
    </source>
</reference>
<gene>
    <name evidence="2" type="ORF">ACFPOF_22295</name>
</gene>
<comment type="caution">
    <text evidence="2">The sequence shown here is derived from an EMBL/GenBank/DDBJ whole genome shotgun (WGS) entry which is preliminary data.</text>
</comment>
<dbReference type="CDD" id="cd03801">
    <property type="entry name" value="GT4_PimA-like"/>
    <property type="match status" value="1"/>
</dbReference>
<protein>
    <submittedName>
        <fullName evidence="2">Glycosyltransferase family 4 protein</fullName>
        <ecNumber evidence="2">2.4.-.-</ecNumber>
    </submittedName>
</protein>
<dbReference type="EC" id="2.4.-.-" evidence="2"/>
<keyword evidence="2" id="KW-0328">Glycosyltransferase</keyword>
<name>A0ABW0HZ55_9BACL</name>
<dbReference type="SUPFAM" id="SSF53756">
    <property type="entry name" value="UDP-Glycosyltransferase/glycogen phosphorylase"/>
    <property type="match status" value="1"/>
</dbReference>
<evidence type="ECO:0000259" key="1">
    <source>
        <dbReference type="Pfam" id="PF00534"/>
    </source>
</evidence>
<dbReference type="Proteomes" id="UP001596113">
    <property type="component" value="Unassembled WGS sequence"/>
</dbReference>
<dbReference type="InterPro" id="IPR001296">
    <property type="entry name" value="Glyco_trans_1"/>
</dbReference>
<organism evidence="2 3">
    <name type="scientific">Cohnella soli</name>
    <dbReference type="NCBI Taxonomy" id="425005"/>
    <lineage>
        <taxon>Bacteria</taxon>
        <taxon>Bacillati</taxon>
        <taxon>Bacillota</taxon>
        <taxon>Bacilli</taxon>
        <taxon>Bacillales</taxon>
        <taxon>Paenibacillaceae</taxon>
        <taxon>Cohnella</taxon>
    </lineage>
</organism>
<evidence type="ECO:0000313" key="3">
    <source>
        <dbReference type="Proteomes" id="UP001596113"/>
    </source>
</evidence>
<keyword evidence="2" id="KW-0808">Transferase</keyword>
<feature type="domain" description="Glycosyl transferase family 1" evidence="1">
    <location>
        <begin position="174"/>
        <end position="334"/>
    </location>
</feature>
<dbReference type="PANTHER" id="PTHR12526">
    <property type="entry name" value="GLYCOSYLTRANSFERASE"/>
    <property type="match status" value="1"/>
</dbReference>
<dbReference type="PANTHER" id="PTHR12526:SF630">
    <property type="entry name" value="GLYCOSYLTRANSFERASE"/>
    <property type="match status" value="1"/>
</dbReference>
<dbReference type="GO" id="GO:0016757">
    <property type="term" value="F:glycosyltransferase activity"/>
    <property type="evidence" value="ECO:0007669"/>
    <property type="project" value="UniProtKB-KW"/>
</dbReference>